<organism evidence="2 3">
    <name type="scientific">Hesseltinella vesiculosa</name>
    <dbReference type="NCBI Taxonomy" id="101127"/>
    <lineage>
        <taxon>Eukaryota</taxon>
        <taxon>Fungi</taxon>
        <taxon>Fungi incertae sedis</taxon>
        <taxon>Mucoromycota</taxon>
        <taxon>Mucoromycotina</taxon>
        <taxon>Mucoromycetes</taxon>
        <taxon>Mucorales</taxon>
        <taxon>Cunninghamellaceae</taxon>
        <taxon>Hesseltinella</taxon>
    </lineage>
</organism>
<gene>
    <name evidence="2" type="ORF">DM01DRAFT_1340806</name>
</gene>
<name>A0A1X2G2S3_9FUNG</name>
<keyword evidence="1" id="KW-1133">Transmembrane helix</keyword>
<reference evidence="2 3" key="1">
    <citation type="submission" date="2016-07" db="EMBL/GenBank/DDBJ databases">
        <title>Pervasive Adenine N6-methylation of Active Genes in Fungi.</title>
        <authorList>
            <consortium name="DOE Joint Genome Institute"/>
            <person name="Mondo S.J."/>
            <person name="Dannebaum R.O."/>
            <person name="Kuo R.C."/>
            <person name="Labutti K."/>
            <person name="Haridas S."/>
            <person name="Kuo A."/>
            <person name="Salamov A."/>
            <person name="Ahrendt S.R."/>
            <person name="Lipzen A."/>
            <person name="Sullivan W."/>
            <person name="Andreopoulos W.B."/>
            <person name="Clum A."/>
            <person name="Lindquist E."/>
            <person name="Daum C."/>
            <person name="Ramamoorthy G.K."/>
            <person name="Gryganskyi A."/>
            <person name="Culley D."/>
            <person name="Magnuson J.K."/>
            <person name="James T.Y."/>
            <person name="O'Malley M.A."/>
            <person name="Stajich J.E."/>
            <person name="Spatafora J.W."/>
            <person name="Visel A."/>
            <person name="Grigoriev I.V."/>
        </authorList>
    </citation>
    <scope>NUCLEOTIDE SEQUENCE [LARGE SCALE GENOMIC DNA]</scope>
    <source>
        <strain evidence="2 3">NRRL 3301</strain>
    </source>
</reference>
<comment type="caution">
    <text evidence="2">The sequence shown here is derived from an EMBL/GenBank/DDBJ whole genome shotgun (WGS) entry which is preliminary data.</text>
</comment>
<dbReference type="EMBL" id="MCGT01000057">
    <property type="protein sequence ID" value="ORX43169.1"/>
    <property type="molecule type" value="Genomic_DNA"/>
</dbReference>
<keyword evidence="3" id="KW-1185">Reference proteome</keyword>
<dbReference type="Proteomes" id="UP000242146">
    <property type="component" value="Unassembled WGS sequence"/>
</dbReference>
<feature type="transmembrane region" description="Helical" evidence="1">
    <location>
        <begin position="61"/>
        <end position="83"/>
    </location>
</feature>
<keyword evidence="1" id="KW-0472">Membrane</keyword>
<evidence type="ECO:0000256" key="1">
    <source>
        <dbReference type="SAM" id="Phobius"/>
    </source>
</evidence>
<accession>A0A1X2G2S3</accession>
<dbReference type="AlphaFoldDB" id="A0A1X2G2S3"/>
<feature type="transmembrane region" description="Helical" evidence="1">
    <location>
        <begin position="103"/>
        <end position="125"/>
    </location>
</feature>
<evidence type="ECO:0000313" key="3">
    <source>
        <dbReference type="Proteomes" id="UP000242146"/>
    </source>
</evidence>
<protein>
    <submittedName>
        <fullName evidence="2">Uncharacterized protein</fullName>
    </submittedName>
</protein>
<evidence type="ECO:0000313" key="2">
    <source>
        <dbReference type="EMBL" id="ORX43169.1"/>
    </source>
</evidence>
<proteinExistence type="predicted"/>
<feature type="transmembrane region" description="Helical" evidence="1">
    <location>
        <begin position="27"/>
        <end position="49"/>
    </location>
</feature>
<keyword evidence="1" id="KW-0812">Transmembrane</keyword>
<sequence length="176" mass="19327">MSGKIKSIEDLTFTVVNEKDNSNREKIFSLCVMGLTTLVASFTVAALFINTFQVLDNAFMGIMWSNMTGLGLYTLTVIVSQIVPSKIIESSRMTRYMDKVERFMKIFCFSLALTCLVCTAIYASVNSCLLKISSDTSTDMCTCIGSTVVNPRPLTVQDRGGTCYVANSTVIAKTEL</sequence>